<reference evidence="1" key="3">
    <citation type="submission" date="2025-09" db="UniProtKB">
        <authorList>
            <consortium name="Ensembl"/>
        </authorList>
    </citation>
    <scope>IDENTIFICATION</scope>
</reference>
<dbReference type="GO" id="GO:0070292">
    <property type="term" value="P:N-acylphosphatidylethanolamine metabolic process"/>
    <property type="evidence" value="ECO:0007669"/>
    <property type="project" value="TreeGrafter"/>
</dbReference>
<reference evidence="1" key="2">
    <citation type="submission" date="2025-08" db="UniProtKB">
        <authorList>
            <consortium name="Ensembl"/>
        </authorList>
    </citation>
    <scope>IDENTIFICATION</scope>
</reference>
<dbReference type="InterPro" id="IPR036866">
    <property type="entry name" value="RibonucZ/Hydroxyglut_hydro"/>
</dbReference>
<reference evidence="1 2" key="1">
    <citation type="submission" date="2016-06" db="EMBL/GenBank/DDBJ databases">
        <title>Genome of Rhinopithecus bieti.</title>
        <authorList>
            <person name="Wu"/>
            <person name="C.-I. and Zhang"/>
            <person name="Y."/>
        </authorList>
    </citation>
    <scope>NUCLEOTIDE SEQUENCE</scope>
</reference>
<dbReference type="PANTHER" id="PTHR15032">
    <property type="entry name" value="N-ACYL-PHOSPHATIDYLETHANOLAMINE-HYDROLYZING PHOSPHOLIPASE D"/>
    <property type="match status" value="1"/>
</dbReference>
<dbReference type="Ensembl" id="ENSRBIT00000020468.1">
    <property type="protein sequence ID" value="ENSRBIP00000003971.1"/>
    <property type="gene ID" value="ENSRBIG00000018714.1"/>
</dbReference>
<dbReference type="GO" id="GO:0070290">
    <property type="term" value="F:N-acylphosphatidylethanolamine-specific phospholipase D activity"/>
    <property type="evidence" value="ECO:0007669"/>
    <property type="project" value="TreeGrafter"/>
</dbReference>
<accession>A0A2K6JY73</accession>
<dbReference type="GeneTree" id="ENSGT00390000017990"/>
<evidence type="ECO:0000313" key="2">
    <source>
        <dbReference type="Proteomes" id="UP000233180"/>
    </source>
</evidence>
<evidence type="ECO:0000313" key="1">
    <source>
        <dbReference type="Ensembl" id="ENSRBIP00000003971.1"/>
    </source>
</evidence>
<name>A0A2K6JY73_RHIBE</name>
<evidence type="ECO:0008006" key="3">
    <source>
        <dbReference type="Google" id="ProtNLM"/>
    </source>
</evidence>
<sequence>MKYQHVDPEEAVRIHTDVQTKKSMAIHWGTFALANEHYLEPPVKLNEALERFGLNAEDFFVLKHGESRYLNTDDENF</sequence>
<dbReference type="Gene3D" id="3.60.15.10">
    <property type="entry name" value="Ribonuclease Z/Hydroxyacylglutathione hydrolase-like"/>
    <property type="match status" value="1"/>
</dbReference>
<dbReference type="Proteomes" id="UP000233180">
    <property type="component" value="Unassembled WGS sequence"/>
</dbReference>
<dbReference type="STRING" id="61621.ENSRBIP00000003971"/>
<protein>
    <recommendedName>
        <fullName evidence="3">Metallo-beta-lactamase domain-containing protein</fullName>
    </recommendedName>
</protein>
<dbReference type="GO" id="GO:0005737">
    <property type="term" value="C:cytoplasm"/>
    <property type="evidence" value="ECO:0007669"/>
    <property type="project" value="TreeGrafter"/>
</dbReference>
<dbReference type="GO" id="GO:0070291">
    <property type="term" value="P:N-acylethanolamine metabolic process"/>
    <property type="evidence" value="ECO:0007669"/>
    <property type="project" value="TreeGrafter"/>
</dbReference>
<dbReference type="AlphaFoldDB" id="A0A2K6JY73"/>
<proteinExistence type="predicted"/>
<keyword evidence="2" id="KW-1185">Reference proteome</keyword>
<dbReference type="PANTHER" id="PTHR15032:SF4">
    <property type="entry name" value="N-ACYL-PHOSPHATIDYLETHANOLAMINE-HYDROLYZING PHOSPHOLIPASE D"/>
    <property type="match status" value="1"/>
</dbReference>
<organism evidence="1 2">
    <name type="scientific">Rhinopithecus bieti</name>
    <name type="common">Black snub-nosed monkey</name>
    <name type="synonym">Pygathrix bieti</name>
    <dbReference type="NCBI Taxonomy" id="61621"/>
    <lineage>
        <taxon>Eukaryota</taxon>
        <taxon>Metazoa</taxon>
        <taxon>Chordata</taxon>
        <taxon>Craniata</taxon>
        <taxon>Vertebrata</taxon>
        <taxon>Euteleostomi</taxon>
        <taxon>Mammalia</taxon>
        <taxon>Eutheria</taxon>
        <taxon>Euarchontoglires</taxon>
        <taxon>Primates</taxon>
        <taxon>Haplorrhini</taxon>
        <taxon>Catarrhini</taxon>
        <taxon>Cercopithecidae</taxon>
        <taxon>Colobinae</taxon>
        <taxon>Rhinopithecus</taxon>
    </lineage>
</organism>
<dbReference type="OMA" id="AHEYYLE"/>